<accession>A0ABR3SG69</accession>
<dbReference type="Proteomes" id="UP001521116">
    <property type="component" value="Unassembled WGS sequence"/>
</dbReference>
<name>A0ABR3SG69_9PEZI</name>
<dbReference type="Pfam" id="PF00226">
    <property type="entry name" value="DnaJ"/>
    <property type="match status" value="1"/>
</dbReference>
<sequence length="277" mass="30764">MSSSTTDAAAADISDEARALIQSEHDLYALLGITATADAGAIKSAWRKTSLKHHPDKNRDNPAAVETFYLAKNAAELLGSPAARAEYDRARAARVQRDAAAERLEGRRRVMMEELERAERGAKRKREGEVGEKEMLERELKRLARDGERRRREREEARAREKEEEARREEEGRRERERERRRQSVGAQFQGGTPVKGAAERRFEGVRGGPVGSMSAPSTPAGKGKKAFSFSPKVGAAGVGNNRFEQDTLARLKAKQAEKRRLEEQIRAAEGEADAAS</sequence>
<feature type="domain" description="J" evidence="7">
    <location>
        <begin position="26"/>
        <end position="91"/>
    </location>
</feature>
<evidence type="ECO:0000256" key="4">
    <source>
        <dbReference type="ARBA" id="ARBA00023186"/>
    </source>
</evidence>
<dbReference type="InterPro" id="IPR036869">
    <property type="entry name" value="J_dom_sf"/>
</dbReference>
<protein>
    <recommendedName>
        <fullName evidence="7">J domain-containing protein</fullName>
    </recommendedName>
</protein>
<dbReference type="PROSITE" id="PS50076">
    <property type="entry name" value="DNAJ_2"/>
    <property type="match status" value="1"/>
</dbReference>
<keyword evidence="4" id="KW-0143">Chaperone</keyword>
<dbReference type="Gene3D" id="1.10.287.110">
    <property type="entry name" value="DnaJ domain"/>
    <property type="match status" value="1"/>
</dbReference>
<gene>
    <name evidence="8" type="ORF">SLS56_009821</name>
</gene>
<dbReference type="EMBL" id="JAJVDC020000175">
    <property type="protein sequence ID" value="KAL1620008.1"/>
    <property type="molecule type" value="Genomic_DNA"/>
</dbReference>
<evidence type="ECO:0000313" key="9">
    <source>
        <dbReference type="Proteomes" id="UP001521116"/>
    </source>
</evidence>
<keyword evidence="9" id="KW-1185">Reference proteome</keyword>
<feature type="region of interest" description="Disordered" evidence="6">
    <location>
        <begin position="116"/>
        <end position="227"/>
    </location>
</feature>
<dbReference type="SUPFAM" id="SSF46565">
    <property type="entry name" value="Chaperone J-domain"/>
    <property type="match status" value="1"/>
</dbReference>
<dbReference type="CDD" id="cd06257">
    <property type="entry name" value="DnaJ"/>
    <property type="match status" value="1"/>
</dbReference>
<evidence type="ECO:0000256" key="2">
    <source>
        <dbReference type="ARBA" id="ARBA00004496"/>
    </source>
</evidence>
<dbReference type="InterPro" id="IPR001623">
    <property type="entry name" value="DnaJ_domain"/>
</dbReference>
<dbReference type="PRINTS" id="PR00625">
    <property type="entry name" value="JDOMAIN"/>
</dbReference>
<reference evidence="8 9" key="1">
    <citation type="submission" date="2024-02" db="EMBL/GenBank/DDBJ databases">
        <title>De novo assembly and annotation of 12 fungi associated with fruit tree decline syndrome in Ontario, Canada.</title>
        <authorList>
            <person name="Sulman M."/>
            <person name="Ellouze W."/>
            <person name="Ilyukhin E."/>
        </authorList>
    </citation>
    <scope>NUCLEOTIDE SEQUENCE [LARGE SCALE GENOMIC DNA]</scope>
    <source>
        <strain evidence="8 9">M1-105</strain>
    </source>
</reference>
<keyword evidence="3" id="KW-0963">Cytoplasm</keyword>
<evidence type="ECO:0000256" key="3">
    <source>
        <dbReference type="ARBA" id="ARBA00022490"/>
    </source>
</evidence>
<feature type="compositionally biased region" description="Basic and acidic residues" evidence="6">
    <location>
        <begin position="257"/>
        <end position="270"/>
    </location>
</feature>
<dbReference type="SMART" id="SM00271">
    <property type="entry name" value="DnaJ"/>
    <property type="match status" value="1"/>
</dbReference>
<keyword evidence="5" id="KW-0539">Nucleus</keyword>
<proteinExistence type="predicted"/>
<organism evidence="8 9">
    <name type="scientific">Neofusicoccum ribis</name>
    <dbReference type="NCBI Taxonomy" id="45134"/>
    <lineage>
        <taxon>Eukaryota</taxon>
        <taxon>Fungi</taxon>
        <taxon>Dikarya</taxon>
        <taxon>Ascomycota</taxon>
        <taxon>Pezizomycotina</taxon>
        <taxon>Dothideomycetes</taxon>
        <taxon>Dothideomycetes incertae sedis</taxon>
        <taxon>Botryosphaeriales</taxon>
        <taxon>Botryosphaeriaceae</taxon>
        <taxon>Neofusicoccum</taxon>
    </lineage>
</organism>
<dbReference type="PANTHER" id="PTHR44313">
    <property type="entry name" value="DNAJ HOMOLOG SUBFAMILY C MEMBER 17"/>
    <property type="match status" value="1"/>
</dbReference>
<evidence type="ECO:0000259" key="7">
    <source>
        <dbReference type="PROSITE" id="PS50076"/>
    </source>
</evidence>
<comment type="caution">
    <text evidence="8">The sequence shown here is derived from an EMBL/GenBank/DDBJ whole genome shotgun (WGS) entry which is preliminary data.</text>
</comment>
<comment type="subcellular location">
    <subcellularLocation>
        <location evidence="2">Cytoplasm</location>
    </subcellularLocation>
    <subcellularLocation>
        <location evidence="1">Nucleus</location>
    </subcellularLocation>
</comment>
<evidence type="ECO:0000256" key="5">
    <source>
        <dbReference type="ARBA" id="ARBA00023242"/>
    </source>
</evidence>
<dbReference type="InterPro" id="IPR052094">
    <property type="entry name" value="Pre-mRNA-splicing_ERAD"/>
</dbReference>
<feature type="region of interest" description="Disordered" evidence="6">
    <location>
        <begin position="257"/>
        <end position="277"/>
    </location>
</feature>
<evidence type="ECO:0000256" key="1">
    <source>
        <dbReference type="ARBA" id="ARBA00004123"/>
    </source>
</evidence>
<dbReference type="PANTHER" id="PTHR44313:SF1">
    <property type="entry name" value="DNAJ HOMOLOG SUBFAMILY C MEMBER 17"/>
    <property type="match status" value="1"/>
</dbReference>
<feature type="compositionally biased region" description="Basic and acidic residues" evidence="6">
    <location>
        <begin position="116"/>
        <end position="182"/>
    </location>
</feature>
<evidence type="ECO:0000313" key="8">
    <source>
        <dbReference type="EMBL" id="KAL1620008.1"/>
    </source>
</evidence>
<evidence type="ECO:0000256" key="6">
    <source>
        <dbReference type="SAM" id="MobiDB-lite"/>
    </source>
</evidence>